<organism evidence="4 5">
    <name type="scientific">Amycolatopsis albispora</name>
    <dbReference type="NCBI Taxonomy" id="1804986"/>
    <lineage>
        <taxon>Bacteria</taxon>
        <taxon>Bacillati</taxon>
        <taxon>Actinomycetota</taxon>
        <taxon>Actinomycetes</taxon>
        <taxon>Pseudonocardiales</taxon>
        <taxon>Pseudonocardiaceae</taxon>
        <taxon>Amycolatopsis</taxon>
    </lineage>
</organism>
<dbReference type="AlphaFoldDB" id="A0A344L840"/>
<dbReference type="Pfam" id="PF00583">
    <property type="entry name" value="Acetyltransf_1"/>
    <property type="match status" value="1"/>
</dbReference>
<dbReference type="PANTHER" id="PTHR43877">
    <property type="entry name" value="AMINOALKYLPHOSPHONATE N-ACETYLTRANSFERASE-RELATED-RELATED"/>
    <property type="match status" value="1"/>
</dbReference>
<dbReference type="SUPFAM" id="SSF55729">
    <property type="entry name" value="Acyl-CoA N-acyltransferases (Nat)"/>
    <property type="match status" value="1"/>
</dbReference>
<feature type="domain" description="N-acetyltransferase" evidence="3">
    <location>
        <begin position="6"/>
        <end position="168"/>
    </location>
</feature>
<reference evidence="4 5" key="1">
    <citation type="submission" date="2016-04" db="EMBL/GenBank/DDBJ databases">
        <title>Complete genome sequence and analysis of deep-sea sediment isolate, Amycolatopsis sp. WP1.</title>
        <authorList>
            <person name="Wang H."/>
            <person name="Chen S."/>
            <person name="Wu Q."/>
        </authorList>
    </citation>
    <scope>NUCLEOTIDE SEQUENCE [LARGE SCALE GENOMIC DNA]</scope>
    <source>
        <strain evidence="4 5">WP1</strain>
    </source>
</reference>
<dbReference type="Proteomes" id="UP000250434">
    <property type="component" value="Chromosome"/>
</dbReference>
<protein>
    <submittedName>
        <fullName evidence="4">Acetyltransferase</fullName>
    </submittedName>
</protein>
<evidence type="ECO:0000313" key="5">
    <source>
        <dbReference type="Proteomes" id="UP000250434"/>
    </source>
</evidence>
<feature type="domain" description="N-acetyltransferase" evidence="3">
    <location>
        <begin position="171"/>
        <end position="326"/>
    </location>
</feature>
<dbReference type="InterPro" id="IPR000182">
    <property type="entry name" value="GNAT_dom"/>
</dbReference>
<dbReference type="InterPro" id="IPR016181">
    <property type="entry name" value="Acyl_CoA_acyltransferase"/>
</dbReference>
<dbReference type="OrthoDB" id="9799092at2"/>
<dbReference type="KEGG" id="aab:A4R43_18195"/>
<dbReference type="RefSeq" id="WP_113693450.1">
    <property type="nucleotide sequence ID" value="NZ_CP015163.1"/>
</dbReference>
<evidence type="ECO:0000256" key="2">
    <source>
        <dbReference type="ARBA" id="ARBA00023315"/>
    </source>
</evidence>
<keyword evidence="5" id="KW-1185">Reference proteome</keyword>
<sequence>MERTEPEWRPLTLSDMAAVAGLLAAANQVDPTGEFESTQDVTESLTSPNVDLEHGSLAGWAGERLVAYAVVRVRDGADPVHQMRVEATVHPEFRTDGIADHVLSWIERVSRERHLKVFPDVPLELHGNGHENQRWYLGQLERAGYRRARTFVEMRADLGALPPKRPLPPEFELVTYSEKYFDAVLSTRNITFAEHWGSSVQSPEAWRHLITGSSAFRPELSFLLLRGDDVVSMVLCDFYEGDARATGVRELYVSHVATLPEARGKGVASALLGHTLVEARAAGYERAALGVDVENVNAALGIYERCGFAADQRWYGYVKEVGHPGF</sequence>
<gene>
    <name evidence="4" type="ORF">A4R43_18195</name>
</gene>
<dbReference type="CDD" id="cd04301">
    <property type="entry name" value="NAT_SF"/>
    <property type="match status" value="1"/>
</dbReference>
<dbReference type="EMBL" id="CP015163">
    <property type="protein sequence ID" value="AXB44214.1"/>
    <property type="molecule type" value="Genomic_DNA"/>
</dbReference>
<proteinExistence type="predicted"/>
<dbReference type="InterPro" id="IPR050832">
    <property type="entry name" value="Bact_Acetyltransf"/>
</dbReference>
<dbReference type="GO" id="GO:0016747">
    <property type="term" value="F:acyltransferase activity, transferring groups other than amino-acyl groups"/>
    <property type="evidence" value="ECO:0007669"/>
    <property type="project" value="InterPro"/>
</dbReference>
<evidence type="ECO:0000256" key="1">
    <source>
        <dbReference type="ARBA" id="ARBA00022679"/>
    </source>
</evidence>
<accession>A0A344L840</accession>
<name>A0A344L840_9PSEU</name>
<dbReference type="PROSITE" id="PS51186">
    <property type="entry name" value="GNAT"/>
    <property type="match status" value="2"/>
</dbReference>
<keyword evidence="2" id="KW-0012">Acyltransferase</keyword>
<evidence type="ECO:0000313" key="4">
    <source>
        <dbReference type="EMBL" id="AXB44214.1"/>
    </source>
</evidence>
<evidence type="ECO:0000259" key="3">
    <source>
        <dbReference type="PROSITE" id="PS51186"/>
    </source>
</evidence>
<keyword evidence="1 4" id="KW-0808">Transferase</keyword>
<dbReference type="Gene3D" id="3.40.630.30">
    <property type="match status" value="1"/>
</dbReference>